<keyword evidence="1" id="KW-0732">Signal</keyword>
<dbReference type="GO" id="GO:0016787">
    <property type="term" value="F:hydrolase activity"/>
    <property type="evidence" value="ECO:0007669"/>
    <property type="project" value="UniProtKB-KW"/>
</dbReference>
<feature type="signal peptide" evidence="1">
    <location>
        <begin position="1"/>
        <end position="24"/>
    </location>
</feature>
<evidence type="ECO:0000313" key="4">
    <source>
        <dbReference type="Proteomes" id="UP001449657"/>
    </source>
</evidence>
<reference evidence="3 4" key="1">
    <citation type="submission" date="2024-03" db="EMBL/GenBank/DDBJ databases">
        <title>Chitinophaga caseinilytica sp. nov., a casein hydrolysing bacterium isolated from forest soil.</title>
        <authorList>
            <person name="Lee D.S."/>
            <person name="Han D.M."/>
            <person name="Baek J.H."/>
            <person name="Choi D.G."/>
            <person name="Jeon J.H."/>
            <person name="Jeon C.O."/>
        </authorList>
    </citation>
    <scope>NUCLEOTIDE SEQUENCE [LARGE SCALE GENOMIC DNA]</scope>
    <source>
        <strain evidence="3 4">KACC 19118</strain>
    </source>
</reference>
<organism evidence="3 4">
    <name type="scientific">Chitinophaga caseinilytica</name>
    <dbReference type="NCBI Taxonomy" id="2267521"/>
    <lineage>
        <taxon>Bacteria</taxon>
        <taxon>Pseudomonadati</taxon>
        <taxon>Bacteroidota</taxon>
        <taxon>Chitinophagia</taxon>
        <taxon>Chitinophagales</taxon>
        <taxon>Chitinophagaceae</taxon>
        <taxon>Chitinophaga</taxon>
    </lineage>
</organism>
<keyword evidence="3" id="KW-0378">Hydrolase</keyword>
<dbReference type="InterPro" id="IPR012338">
    <property type="entry name" value="Beta-lactam/transpept-like"/>
</dbReference>
<proteinExistence type="predicted"/>
<dbReference type="PANTHER" id="PTHR46825">
    <property type="entry name" value="D-ALANYL-D-ALANINE-CARBOXYPEPTIDASE/ENDOPEPTIDASE AMPH"/>
    <property type="match status" value="1"/>
</dbReference>
<evidence type="ECO:0000259" key="2">
    <source>
        <dbReference type="Pfam" id="PF00144"/>
    </source>
</evidence>
<dbReference type="InterPro" id="IPR050491">
    <property type="entry name" value="AmpC-like"/>
</dbReference>
<name>A0ABZ2YYK5_9BACT</name>
<dbReference type="RefSeq" id="WP_341839712.1">
    <property type="nucleotide sequence ID" value="NZ_CP149792.1"/>
</dbReference>
<dbReference type="Pfam" id="PF00144">
    <property type="entry name" value="Beta-lactamase"/>
    <property type="match status" value="1"/>
</dbReference>
<dbReference type="Proteomes" id="UP001449657">
    <property type="component" value="Chromosome"/>
</dbReference>
<feature type="chain" id="PRO_5046017535" evidence="1">
    <location>
        <begin position="25"/>
        <end position="373"/>
    </location>
</feature>
<dbReference type="EMBL" id="CP150096">
    <property type="protein sequence ID" value="WZN44953.1"/>
    <property type="molecule type" value="Genomic_DNA"/>
</dbReference>
<dbReference type="Gene3D" id="3.40.710.10">
    <property type="entry name" value="DD-peptidase/beta-lactamase superfamily"/>
    <property type="match status" value="1"/>
</dbReference>
<evidence type="ECO:0000313" key="3">
    <source>
        <dbReference type="EMBL" id="WZN44953.1"/>
    </source>
</evidence>
<protein>
    <submittedName>
        <fullName evidence="3">Serine hydrolase domain-containing protein</fullName>
        <ecNumber evidence="3">3.1.1.103</ecNumber>
    </submittedName>
</protein>
<dbReference type="InterPro" id="IPR001466">
    <property type="entry name" value="Beta-lactam-related"/>
</dbReference>
<dbReference type="PANTHER" id="PTHR46825:SF8">
    <property type="entry name" value="BETA-LACTAMASE-RELATED"/>
    <property type="match status" value="1"/>
</dbReference>
<gene>
    <name evidence="3" type="ORF">WJU22_18820</name>
</gene>
<sequence>MYFSCLRPMFVTVMILLLTQPALAQTPRFASDNPMRSGLDSAVDQRVQRYLKDERVVGLSLGILINDKPYFYNYGETKVGNHQLPTDNTIYEIGSITKTFTGILLAQAVLDKKLALDDDIRKYLPGQWPNLTFEGVPIRVRDLSNHTARVTRIFRNLWDRPAYDSLNPLHDYTRAMLYEGLHAMKMDTFPGKISSYSNMGAALLGTMLEDAYGQSWFALVSKNILQPLGMKSTRIDVSGVPASAIAWPHNDRRETVPLWDMAYLPAMGSLRSTTRDLMAYLRANNSAASPAIALSHQPTYTSEKESLGLNWFLPTSPDGHPMLEHTGGTGGSRSSLDCFPTLKSGFIILTNSLANRKDLEKELVALVTEKARP</sequence>
<accession>A0ABZ2YYK5</accession>
<dbReference type="EC" id="3.1.1.103" evidence="3"/>
<dbReference type="SUPFAM" id="SSF56601">
    <property type="entry name" value="beta-lactamase/transpeptidase-like"/>
    <property type="match status" value="1"/>
</dbReference>
<feature type="domain" description="Beta-lactamase-related" evidence="2">
    <location>
        <begin position="43"/>
        <end position="360"/>
    </location>
</feature>
<evidence type="ECO:0000256" key="1">
    <source>
        <dbReference type="SAM" id="SignalP"/>
    </source>
</evidence>
<keyword evidence="4" id="KW-1185">Reference proteome</keyword>